<keyword evidence="4" id="KW-1185">Reference proteome</keyword>
<evidence type="ECO:0000313" key="3">
    <source>
        <dbReference type="EMBL" id="EGX97147.1"/>
    </source>
</evidence>
<reference evidence="3 4" key="1">
    <citation type="journal article" date="2011" name="Genome Biol.">
        <title>Genome sequence of the insect pathogenic fungus Cordyceps militaris, a valued traditional Chinese medicine.</title>
        <authorList>
            <person name="Zheng P."/>
            <person name="Xia Y."/>
            <person name="Xiao G."/>
            <person name="Xiong C."/>
            <person name="Hu X."/>
            <person name="Zhang S."/>
            <person name="Zheng H."/>
            <person name="Huang Y."/>
            <person name="Zhou Y."/>
            <person name="Wang S."/>
            <person name="Zhao G.P."/>
            <person name="Liu X."/>
            <person name="St Leger R.J."/>
            <person name="Wang C."/>
        </authorList>
    </citation>
    <scope>NUCLEOTIDE SEQUENCE [LARGE SCALE GENOMIC DNA]</scope>
    <source>
        <strain evidence="3 4">CM01</strain>
    </source>
</reference>
<dbReference type="SUPFAM" id="SSF51735">
    <property type="entry name" value="NAD(P)-binding Rossmann-fold domains"/>
    <property type="match status" value="1"/>
</dbReference>
<dbReference type="KEGG" id="cmt:CCM_01806"/>
<dbReference type="InterPro" id="IPR036291">
    <property type="entry name" value="NAD(P)-bd_dom_sf"/>
</dbReference>
<dbReference type="EMBL" id="JH126399">
    <property type="protein sequence ID" value="EGX97147.1"/>
    <property type="molecule type" value="Genomic_DNA"/>
</dbReference>
<dbReference type="OMA" id="GNPWPVT"/>
<dbReference type="InterPro" id="IPR052711">
    <property type="entry name" value="Zinc_ADH-like"/>
</dbReference>
<dbReference type="OrthoDB" id="9930022at2759"/>
<proteinExistence type="predicted"/>
<dbReference type="eggNOG" id="KOG1198">
    <property type="taxonomic scope" value="Eukaryota"/>
</dbReference>
<dbReference type="InterPro" id="IPR013149">
    <property type="entry name" value="ADH-like_C"/>
</dbReference>
<name>G3J7I1_CORMM</name>
<dbReference type="GO" id="GO:0016491">
    <property type="term" value="F:oxidoreductase activity"/>
    <property type="evidence" value="ECO:0007669"/>
    <property type="project" value="InterPro"/>
</dbReference>
<dbReference type="GeneID" id="18163836"/>
<dbReference type="InParanoid" id="G3J7I1"/>
<dbReference type="CDD" id="cd08276">
    <property type="entry name" value="MDR7"/>
    <property type="match status" value="1"/>
</dbReference>
<dbReference type="AlphaFoldDB" id="G3J7I1"/>
<dbReference type="InterPro" id="IPR013154">
    <property type="entry name" value="ADH-like_N"/>
</dbReference>
<dbReference type="HOGENOM" id="CLU_026673_3_4_1"/>
<dbReference type="InterPro" id="IPR020843">
    <property type="entry name" value="ER"/>
</dbReference>
<feature type="domain" description="Enoyl reductase (ER)" evidence="2">
    <location>
        <begin position="21"/>
        <end position="353"/>
    </location>
</feature>
<dbReference type="Gene3D" id="3.40.50.720">
    <property type="entry name" value="NAD(P)-binding Rossmann-like Domain"/>
    <property type="match status" value="1"/>
</dbReference>
<evidence type="ECO:0000313" key="4">
    <source>
        <dbReference type="Proteomes" id="UP000001610"/>
    </source>
</evidence>
<accession>G3J7I1</accession>
<evidence type="ECO:0000259" key="2">
    <source>
        <dbReference type="SMART" id="SM00829"/>
    </source>
</evidence>
<organism evidence="3 4">
    <name type="scientific">Cordyceps militaris (strain CM01)</name>
    <name type="common">Caterpillar fungus</name>
    <dbReference type="NCBI Taxonomy" id="983644"/>
    <lineage>
        <taxon>Eukaryota</taxon>
        <taxon>Fungi</taxon>
        <taxon>Dikarya</taxon>
        <taxon>Ascomycota</taxon>
        <taxon>Pezizomycotina</taxon>
        <taxon>Sordariomycetes</taxon>
        <taxon>Hypocreomycetidae</taxon>
        <taxon>Hypocreales</taxon>
        <taxon>Cordycipitaceae</taxon>
        <taxon>Cordyceps</taxon>
    </lineage>
</organism>
<dbReference type="InterPro" id="IPR011032">
    <property type="entry name" value="GroES-like_sf"/>
</dbReference>
<dbReference type="Gene3D" id="3.90.180.10">
    <property type="entry name" value="Medium-chain alcohol dehydrogenases, catalytic domain"/>
    <property type="match status" value="1"/>
</dbReference>
<dbReference type="SUPFAM" id="SSF50129">
    <property type="entry name" value="GroES-like"/>
    <property type="match status" value="1"/>
</dbReference>
<dbReference type="Pfam" id="PF00107">
    <property type="entry name" value="ADH_zinc_N"/>
    <property type="match status" value="1"/>
</dbReference>
<dbReference type="RefSeq" id="XP_006667024.1">
    <property type="nucleotide sequence ID" value="XM_006666961.1"/>
</dbReference>
<dbReference type="SMART" id="SM00829">
    <property type="entry name" value="PKS_ER"/>
    <property type="match status" value="1"/>
</dbReference>
<evidence type="ECO:0000256" key="1">
    <source>
        <dbReference type="ARBA" id="ARBA00005179"/>
    </source>
</evidence>
<dbReference type="PANTHER" id="PTHR45033:SF2">
    <property type="entry name" value="ZINC-TYPE ALCOHOL DEHYDROGENASE-LIKE PROTEIN C1773.06C"/>
    <property type="match status" value="1"/>
</dbReference>
<dbReference type="Pfam" id="PF08240">
    <property type="entry name" value="ADH_N"/>
    <property type="match status" value="1"/>
</dbReference>
<dbReference type="Proteomes" id="UP000001610">
    <property type="component" value="Unassembled WGS sequence"/>
</dbReference>
<protein>
    <submittedName>
        <fullName evidence="3">Alcohol dehydrogenase, putative</fullName>
    </submittedName>
</protein>
<dbReference type="VEuPathDB" id="FungiDB:CCM_01806"/>
<dbReference type="PANTHER" id="PTHR45033">
    <property type="match status" value="1"/>
</dbReference>
<gene>
    <name evidence="3" type="ORF">CCM_01806</name>
</gene>
<comment type="pathway">
    <text evidence="1">Secondary metabolite biosynthesis.</text>
</comment>
<sequence>MSCGHPTTRHCWRRTDDYTPGTPKLKLVVEEMPATLLPYQVLIKVHAVALNYRDANISNGGNPWPVTPNGIICNDAAGEVVEAGEAVRRFKVGDRVAPNTDSENITGRETQRSWLAADEDGVLADYLVFDEWKVAKLPSHLGWTEACLIPCAGVTAWSALKGLEAGQTALIQANHTLNQGTGGVAMFALKIAQAAGYRVILTSSSDEKLAAIQAQFTAARILTVNYRNATWHEEVLRLTDGVGVDLVLENGGTGSLVQSVQCTRRGGIVSQVGYLGKQNPEDLKELLPTLIDRRVNLRGINAGSVQDFEDLVTAISAMKMRFFDIVDTVFPFSQSEEALEYLWQGKQVGKIVLEL</sequence>